<dbReference type="InterPro" id="IPR018076">
    <property type="entry name" value="T2SS_GspF_dom"/>
</dbReference>
<keyword evidence="2" id="KW-1003">Cell membrane</keyword>
<keyword evidence="10" id="KW-1185">Reference proteome</keyword>
<dbReference type="EMBL" id="JAAMFM010000001">
    <property type="protein sequence ID" value="NVM93510.1"/>
    <property type="molecule type" value="Genomic_DNA"/>
</dbReference>
<dbReference type="GO" id="GO:0005886">
    <property type="term" value="C:plasma membrane"/>
    <property type="evidence" value="ECO:0007669"/>
    <property type="project" value="UniProtKB-SubCell"/>
</dbReference>
<keyword evidence="5 6" id="KW-0472">Membrane</keyword>
<dbReference type="PANTHER" id="PTHR35007:SF3">
    <property type="entry name" value="POSSIBLE CONSERVED ALANINE RICH MEMBRANE PROTEIN"/>
    <property type="match status" value="1"/>
</dbReference>
<dbReference type="PANTHER" id="PTHR35007">
    <property type="entry name" value="INTEGRAL MEMBRANE PROTEIN-RELATED"/>
    <property type="match status" value="1"/>
</dbReference>
<feature type="signal peptide" evidence="7">
    <location>
        <begin position="1"/>
        <end position="22"/>
    </location>
</feature>
<feature type="transmembrane region" description="Helical" evidence="6">
    <location>
        <begin position="137"/>
        <end position="157"/>
    </location>
</feature>
<dbReference type="Proteomes" id="UP000543556">
    <property type="component" value="Unassembled WGS sequence"/>
</dbReference>
<evidence type="ECO:0000256" key="6">
    <source>
        <dbReference type="SAM" id="Phobius"/>
    </source>
</evidence>
<keyword evidence="3 6" id="KW-0812">Transmembrane</keyword>
<proteinExistence type="predicted"/>
<comment type="subcellular location">
    <subcellularLocation>
        <location evidence="1">Cell membrane</location>
        <topology evidence="1">Multi-pass membrane protein</topology>
    </subcellularLocation>
</comment>
<comment type="caution">
    <text evidence="9">The sequence shown here is derived from an EMBL/GenBank/DDBJ whole genome shotgun (WGS) entry which is preliminary data.</text>
</comment>
<feature type="domain" description="Type II secretion system protein GspF" evidence="8">
    <location>
        <begin position="73"/>
        <end position="192"/>
    </location>
</feature>
<protein>
    <submittedName>
        <fullName evidence="9">Type II secretion system F family protein</fullName>
    </submittedName>
</protein>
<reference evidence="9 10" key="1">
    <citation type="submission" date="2020-02" db="EMBL/GenBank/DDBJ databases">
        <title>Genome sequence of strain AETb3-4.</title>
        <authorList>
            <person name="Gao J."/>
            <person name="Zhang X."/>
        </authorList>
    </citation>
    <scope>NUCLEOTIDE SEQUENCE [LARGE SCALE GENOMIC DNA]</scope>
    <source>
        <strain evidence="9 10">AETb3-4</strain>
    </source>
</reference>
<accession>A0A7Y7IEE8</accession>
<name>A0A7Y7IEE8_9MICC</name>
<dbReference type="AlphaFoldDB" id="A0A7Y7IEE8"/>
<feature type="chain" id="PRO_5030980219" evidence="7">
    <location>
        <begin position="23"/>
        <end position="206"/>
    </location>
</feature>
<evidence type="ECO:0000256" key="2">
    <source>
        <dbReference type="ARBA" id="ARBA00022475"/>
    </source>
</evidence>
<evidence type="ECO:0000256" key="5">
    <source>
        <dbReference type="ARBA" id="ARBA00023136"/>
    </source>
</evidence>
<dbReference type="RefSeq" id="WP_176633237.1">
    <property type="nucleotide sequence ID" value="NZ_JAAMFM010000001.1"/>
</dbReference>
<evidence type="ECO:0000256" key="3">
    <source>
        <dbReference type="ARBA" id="ARBA00022692"/>
    </source>
</evidence>
<evidence type="ECO:0000313" key="9">
    <source>
        <dbReference type="EMBL" id="NVM93510.1"/>
    </source>
</evidence>
<keyword evidence="4 6" id="KW-1133">Transmembrane helix</keyword>
<evidence type="ECO:0000313" key="10">
    <source>
        <dbReference type="Proteomes" id="UP000543556"/>
    </source>
</evidence>
<evidence type="ECO:0000259" key="8">
    <source>
        <dbReference type="Pfam" id="PF00482"/>
    </source>
</evidence>
<dbReference type="Pfam" id="PF00482">
    <property type="entry name" value="T2SSF"/>
    <property type="match status" value="1"/>
</dbReference>
<organism evidence="9 10">
    <name type="scientific">Arthrobacter wenxiniae</name>
    <dbReference type="NCBI Taxonomy" id="2713570"/>
    <lineage>
        <taxon>Bacteria</taxon>
        <taxon>Bacillati</taxon>
        <taxon>Actinomycetota</taxon>
        <taxon>Actinomycetes</taxon>
        <taxon>Micrococcales</taxon>
        <taxon>Micrococcaceae</taxon>
        <taxon>Arthrobacter</taxon>
    </lineage>
</organism>
<evidence type="ECO:0000256" key="1">
    <source>
        <dbReference type="ARBA" id="ARBA00004651"/>
    </source>
</evidence>
<evidence type="ECO:0000256" key="4">
    <source>
        <dbReference type="ARBA" id="ARBA00022989"/>
    </source>
</evidence>
<sequence length="206" mass="20935">MAALGVFIMLALAAGCLLHADAAPRWSGGTAGSAAARFRAGEDDRRAGAAFPAFGWRGPTEAAGGIADVPLLLELLGAALDAGLAIPWALKLVAGVSTARIRTELSQVVAGLQIGASWEHSWQGMSDRGAVGQLHSALSFAALTGAPAAPLLYAAAAQRRRQAQRDAEKKAAALGVRLVVPLGLCSLPAFICLGIVPVVVAMIPSL</sequence>
<gene>
    <name evidence="9" type="ORF">G6034_01050</name>
</gene>
<feature type="transmembrane region" description="Helical" evidence="6">
    <location>
        <begin position="178"/>
        <end position="203"/>
    </location>
</feature>
<evidence type="ECO:0000256" key="7">
    <source>
        <dbReference type="SAM" id="SignalP"/>
    </source>
</evidence>
<keyword evidence="7" id="KW-0732">Signal</keyword>